<reference evidence="2" key="1">
    <citation type="journal article" date="2019" name="bioRxiv">
        <title>The Genome of the Zebra Mussel, Dreissena polymorpha: A Resource for Invasive Species Research.</title>
        <authorList>
            <person name="McCartney M.A."/>
            <person name="Auch B."/>
            <person name="Kono T."/>
            <person name="Mallez S."/>
            <person name="Zhang Y."/>
            <person name="Obille A."/>
            <person name="Becker A."/>
            <person name="Abrahante J.E."/>
            <person name="Garbe J."/>
            <person name="Badalamenti J.P."/>
            <person name="Herman A."/>
            <person name="Mangelson H."/>
            <person name="Liachko I."/>
            <person name="Sullivan S."/>
            <person name="Sone E.D."/>
            <person name="Koren S."/>
            <person name="Silverstein K.A.T."/>
            <person name="Beckman K.B."/>
            <person name="Gohl D.M."/>
        </authorList>
    </citation>
    <scope>NUCLEOTIDE SEQUENCE</scope>
    <source>
        <strain evidence="2">Duluth1</strain>
        <tissue evidence="2">Whole animal</tissue>
    </source>
</reference>
<feature type="signal peptide" evidence="1">
    <location>
        <begin position="1"/>
        <end position="22"/>
    </location>
</feature>
<name>A0A9D4GHI4_DREPO</name>
<sequence length="95" mass="10589">MAKCVMLLVSTILLDHVYETSGARDMHPFSPVSCCRMRRCGQRYMDCVTLGRTCRCRSVNVLGLLAKPSSSDIVQAANDRLWELVDIARAANDLL</sequence>
<protein>
    <recommendedName>
        <fullName evidence="4">Secreted protein</fullName>
    </recommendedName>
</protein>
<feature type="chain" id="PRO_5038735161" description="Secreted protein" evidence="1">
    <location>
        <begin position="23"/>
        <end position="95"/>
    </location>
</feature>
<gene>
    <name evidence="2" type="ORF">DPMN_118497</name>
</gene>
<evidence type="ECO:0000256" key="1">
    <source>
        <dbReference type="SAM" id="SignalP"/>
    </source>
</evidence>
<evidence type="ECO:0000313" key="3">
    <source>
        <dbReference type="Proteomes" id="UP000828390"/>
    </source>
</evidence>
<accession>A0A9D4GHI4</accession>
<dbReference type="EMBL" id="JAIWYP010000005">
    <property type="protein sequence ID" value="KAH3816972.1"/>
    <property type="molecule type" value="Genomic_DNA"/>
</dbReference>
<proteinExistence type="predicted"/>
<evidence type="ECO:0008006" key="4">
    <source>
        <dbReference type="Google" id="ProtNLM"/>
    </source>
</evidence>
<organism evidence="2 3">
    <name type="scientific">Dreissena polymorpha</name>
    <name type="common">Zebra mussel</name>
    <name type="synonym">Mytilus polymorpha</name>
    <dbReference type="NCBI Taxonomy" id="45954"/>
    <lineage>
        <taxon>Eukaryota</taxon>
        <taxon>Metazoa</taxon>
        <taxon>Spiralia</taxon>
        <taxon>Lophotrochozoa</taxon>
        <taxon>Mollusca</taxon>
        <taxon>Bivalvia</taxon>
        <taxon>Autobranchia</taxon>
        <taxon>Heteroconchia</taxon>
        <taxon>Euheterodonta</taxon>
        <taxon>Imparidentia</taxon>
        <taxon>Neoheterodontei</taxon>
        <taxon>Myida</taxon>
        <taxon>Dreissenoidea</taxon>
        <taxon>Dreissenidae</taxon>
        <taxon>Dreissena</taxon>
    </lineage>
</organism>
<keyword evidence="1" id="KW-0732">Signal</keyword>
<reference evidence="2" key="2">
    <citation type="submission" date="2020-11" db="EMBL/GenBank/DDBJ databases">
        <authorList>
            <person name="McCartney M.A."/>
            <person name="Auch B."/>
            <person name="Kono T."/>
            <person name="Mallez S."/>
            <person name="Becker A."/>
            <person name="Gohl D.M."/>
            <person name="Silverstein K.A.T."/>
            <person name="Koren S."/>
            <person name="Bechman K.B."/>
            <person name="Herman A."/>
            <person name="Abrahante J.E."/>
            <person name="Garbe J."/>
        </authorList>
    </citation>
    <scope>NUCLEOTIDE SEQUENCE</scope>
    <source>
        <strain evidence="2">Duluth1</strain>
        <tissue evidence="2">Whole animal</tissue>
    </source>
</reference>
<dbReference type="Proteomes" id="UP000828390">
    <property type="component" value="Unassembled WGS sequence"/>
</dbReference>
<keyword evidence="3" id="KW-1185">Reference proteome</keyword>
<comment type="caution">
    <text evidence="2">The sequence shown here is derived from an EMBL/GenBank/DDBJ whole genome shotgun (WGS) entry which is preliminary data.</text>
</comment>
<evidence type="ECO:0000313" key="2">
    <source>
        <dbReference type="EMBL" id="KAH3816972.1"/>
    </source>
</evidence>
<dbReference type="AlphaFoldDB" id="A0A9D4GHI4"/>